<organism evidence="2 3">
    <name type="scientific">Lepraria neglecta</name>
    <dbReference type="NCBI Taxonomy" id="209136"/>
    <lineage>
        <taxon>Eukaryota</taxon>
        <taxon>Fungi</taxon>
        <taxon>Dikarya</taxon>
        <taxon>Ascomycota</taxon>
        <taxon>Pezizomycotina</taxon>
        <taxon>Lecanoromycetes</taxon>
        <taxon>OSLEUM clade</taxon>
        <taxon>Lecanoromycetidae</taxon>
        <taxon>Lecanorales</taxon>
        <taxon>Lecanorineae</taxon>
        <taxon>Stereocaulaceae</taxon>
        <taxon>Lepraria</taxon>
    </lineage>
</organism>
<keyword evidence="1" id="KW-1133">Transmembrane helix</keyword>
<keyword evidence="1" id="KW-0812">Transmembrane</keyword>
<evidence type="ECO:0000313" key="2">
    <source>
        <dbReference type="EMBL" id="KAK3168142.1"/>
    </source>
</evidence>
<sequence length="132" mass="14644">MQDPDREERNILKRLQQHLLLPFGLIKALHTFSVHGHNTKILPSVEEAPRVANIGVLGVAFFIGIAGVIYQSVGLMASERELGMTQIIEASMPNERRWQPQAIRLLAIPNPTPEESLEKGLGDNLKLTSTLT</sequence>
<dbReference type="EMBL" id="JASNWA010000010">
    <property type="protein sequence ID" value="KAK3168142.1"/>
    <property type="molecule type" value="Genomic_DNA"/>
</dbReference>
<dbReference type="Proteomes" id="UP001276659">
    <property type="component" value="Unassembled WGS sequence"/>
</dbReference>
<reference evidence="2" key="1">
    <citation type="submission" date="2022-11" db="EMBL/GenBank/DDBJ databases">
        <title>Chromosomal genome sequence assembly and mating type (MAT) locus characterization of the leprose asexual lichenized fungus Lepraria neglecta (Nyl.) Erichsen.</title>
        <authorList>
            <person name="Allen J.L."/>
            <person name="Pfeffer B."/>
        </authorList>
    </citation>
    <scope>NUCLEOTIDE SEQUENCE</scope>
    <source>
        <strain evidence="2">Allen 5258</strain>
    </source>
</reference>
<feature type="transmembrane region" description="Helical" evidence="1">
    <location>
        <begin position="51"/>
        <end position="70"/>
    </location>
</feature>
<evidence type="ECO:0000256" key="1">
    <source>
        <dbReference type="SAM" id="Phobius"/>
    </source>
</evidence>
<gene>
    <name evidence="2" type="ORF">OEA41_004588</name>
</gene>
<keyword evidence="1" id="KW-0472">Membrane</keyword>
<name>A0AAD9Z1B4_9LECA</name>
<accession>A0AAD9Z1B4</accession>
<evidence type="ECO:0000313" key="3">
    <source>
        <dbReference type="Proteomes" id="UP001276659"/>
    </source>
</evidence>
<proteinExistence type="predicted"/>
<keyword evidence="3" id="KW-1185">Reference proteome</keyword>
<dbReference type="AlphaFoldDB" id="A0AAD9Z1B4"/>
<comment type="caution">
    <text evidence="2">The sequence shown here is derived from an EMBL/GenBank/DDBJ whole genome shotgun (WGS) entry which is preliminary data.</text>
</comment>
<protein>
    <submittedName>
        <fullName evidence="2">Uncharacterized protein</fullName>
    </submittedName>
</protein>